<dbReference type="Gene3D" id="3.30.230.10">
    <property type="match status" value="1"/>
</dbReference>
<name>A0ABR7N7Q6_9FIRM</name>
<proteinExistence type="inferred from homology"/>
<keyword evidence="3" id="KW-0067">ATP-binding</keyword>
<dbReference type="InterPro" id="IPR020568">
    <property type="entry name" value="Ribosomal_Su5_D2-typ_SF"/>
</dbReference>
<sequence>MFSKVLSAAVYGVQSRLVQVEADTMEGLPSFSMVGYLSTQVREAQDRVRTALKNSGIYLQPKKITVNLSPADLHKSGTGFDLPIAVAIAASYGMVKRERLENTIIVGELSLNGKLNAVSGILPIAADARKFHCSRMIVPCQNQREAKAIQGLEVIGAGTLKEVLEYLQSGKTPENPTEEKEEIQTERQVDFLEVKGQETAKRAALIAAAGFHNLLMIGPPGSGKSMIARRIGTILPELTLEESIELSRVYSVLGMIPANGSLLRQRPYRAPHHTITARALCGGGHVPKPGEISLAHKGVLFLDELPEFHRETLEILRQPLESGEVQIARAGYQYTFPSQFMLIGAMNPCPCGYYPDLSRCQCTCTEVKKYLGKISQPLLDRMDMTIEVSRVPFLDLEKESSGTSSEQMRRKVESAREIQKRRMLDRGKLFNSQMETKELEYFCRLDGKRTEFMKKAFDEMKLSARGYARVLKVARTIADLEGAEEIELKHLQEALCYRSTVHMYWKGR</sequence>
<keyword evidence="2" id="KW-0547">Nucleotide-binding</keyword>
<feature type="domain" description="AAA+ ATPase" evidence="4">
    <location>
        <begin position="210"/>
        <end position="392"/>
    </location>
</feature>
<gene>
    <name evidence="5" type="ORF">H8716_04885</name>
</gene>
<evidence type="ECO:0000259" key="4">
    <source>
        <dbReference type="SMART" id="SM00382"/>
    </source>
</evidence>
<evidence type="ECO:0000313" key="5">
    <source>
        <dbReference type="EMBL" id="MBC8572424.1"/>
    </source>
</evidence>
<dbReference type="Gene3D" id="3.40.50.300">
    <property type="entry name" value="P-loop containing nucleotide triphosphate hydrolases"/>
    <property type="match status" value="1"/>
</dbReference>
<dbReference type="Pfam" id="PF13335">
    <property type="entry name" value="Mg_chelatase_C"/>
    <property type="match status" value="1"/>
</dbReference>
<evidence type="ECO:0000256" key="3">
    <source>
        <dbReference type="ARBA" id="ARBA00022840"/>
    </source>
</evidence>
<dbReference type="Proteomes" id="UP000657421">
    <property type="component" value="Unassembled WGS sequence"/>
</dbReference>
<keyword evidence="6" id="KW-1185">Reference proteome</keyword>
<dbReference type="InterPro" id="IPR004482">
    <property type="entry name" value="Mg_chelat-rel"/>
</dbReference>
<reference evidence="5 6" key="1">
    <citation type="submission" date="2020-08" db="EMBL/GenBank/DDBJ databases">
        <title>Genome public.</title>
        <authorList>
            <person name="Liu C."/>
            <person name="Sun Q."/>
        </authorList>
    </citation>
    <scope>NUCLEOTIDE SEQUENCE [LARGE SCALE GENOMIC DNA]</scope>
    <source>
        <strain evidence="5 6">NSJ-46</strain>
    </source>
</reference>
<dbReference type="PANTHER" id="PTHR32039:SF7">
    <property type="entry name" value="COMPETENCE PROTEIN COMM"/>
    <property type="match status" value="1"/>
</dbReference>
<dbReference type="InterPro" id="IPR000523">
    <property type="entry name" value="Mg_chelatse_chII-like_cat_dom"/>
</dbReference>
<organism evidence="5 6">
    <name type="scientific">Jingyaoa shaoxingensis</name>
    <dbReference type="NCBI Taxonomy" id="2763671"/>
    <lineage>
        <taxon>Bacteria</taxon>
        <taxon>Bacillati</taxon>
        <taxon>Bacillota</taxon>
        <taxon>Clostridia</taxon>
        <taxon>Lachnospirales</taxon>
        <taxon>Lachnospiraceae</taxon>
        <taxon>Jingyaoa</taxon>
    </lineage>
</organism>
<dbReference type="Pfam" id="PF01078">
    <property type="entry name" value="Mg_chelatase"/>
    <property type="match status" value="1"/>
</dbReference>
<dbReference type="EMBL" id="JACRSZ010000003">
    <property type="protein sequence ID" value="MBC8572424.1"/>
    <property type="molecule type" value="Genomic_DNA"/>
</dbReference>
<comment type="similarity">
    <text evidence="1">Belongs to the Mg-chelatase subunits D/I family. ComM subfamily.</text>
</comment>
<dbReference type="Pfam" id="PF13541">
    <property type="entry name" value="ChlI"/>
    <property type="match status" value="1"/>
</dbReference>
<dbReference type="InterPro" id="IPR001208">
    <property type="entry name" value="MCM_dom"/>
</dbReference>
<dbReference type="PRINTS" id="PR01657">
    <property type="entry name" value="MCMFAMILY"/>
</dbReference>
<dbReference type="PANTHER" id="PTHR32039">
    <property type="entry name" value="MAGNESIUM-CHELATASE SUBUNIT CHLI"/>
    <property type="match status" value="1"/>
</dbReference>
<dbReference type="RefSeq" id="WP_249307402.1">
    <property type="nucleotide sequence ID" value="NZ_JACRSZ010000003.1"/>
</dbReference>
<evidence type="ECO:0000256" key="2">
    <source>
        <dbReference type="ARBA" id="ARBA00022741"/>
    </source>
</evidence>
<evidence type="ECO:0000256" key="1">
    <source>
        <dbReference type="ARBA" id="ARBA00006354"/>
    </source>
</evidence>
<evidence type="ECO:0000313" key="6">
    <source>
        <dbReference type="Proteomes" id="UP000657421"/>
    </source>
</evidence>
<dbReference type="InterPro" id="IPR045006">
    <property type="entry name" value="CHLI-like"/>
</dbReference>
<dbReference type="NCBIfam" id="TIGR00368">
    <property type="entry name" value="YifB family Mg chelatase-like AAA ATPase"/>
    <property type="match status" value="1"/>
</dbReference>
<dbReference type="InterPro" id="IPR014721">
    <property type="entry name" value="Ribsml_uS5_D2-typ_fold_subgr"/>
</dbReference>
<dbReference type="SUPFAM" id="SSF52540">
    <property type="entry name" value="P-loop containing nucleoside triphosphate hydrolases"/>
    <property type="match status" value="1"/>
</dbReference>
<comment type="caution">
    <text evidence="5">The sequence shown here is derived from an EMBL/GenBank/DDBJ whole genome shotgun (WGS) entry which is preliminary data.</text>
</comment>
<protein>
    <submittedName>
        <fullName evidence="5">YifB family Mg chelatase-like AAA ATPase</fullName>
    </submittedName>
</protein>
<dbReference type="SUPFAM" id="SSF54211">
    <property type="entry name" value="Ribosomal protein S5 domain 2-like"/>
    <property type="match status" value="1"/>
</dbReference>
<dbReference type="InterPro" id="IPR025158">
    <property type="entry name" value="Mg_chelat-rel_C"/>
</dbReference>
<dbReference type="InterPro" id="IPR003593">
    <property type="entry name" value="AAA+_ATPase"/>
</dbReference>
<accession>A0ABR7N7Q6</accession>
<dbReference type="InterPro" id="IPR027417">
    <property type="entry name" value="P-loop_NTPase"/>
</dbReference>
<dbReference type="SMART" id="SM00382">
    <property type="entry name" value="AAA"/>
    <property type="match status" value="1"/>
</dbReference>